<keyword evidence="1" id="KW-1015">Disulfide bond</keyword>
<reference evidence="4" key="1">
    <citation type="journal article" date="2013" name="Genetics">
        <title>The draft genome and transcriptome of Panagrellus redivivus are shaped by the harsh demands of a free-living lifestyle.</title>
        <authorList>
            <person name="Srinivasan J."/>
            <person name="Dillman A.R."/>
            <person name="Macchietto M.G."/>
            <person name="Heikkinen L."/>
            <person name="Lakso M."/>
            <person name="Fracchia K.M."/>
            <person name="Antoshechkin I."/>
            <person name="Mortazavi A."/>
            <person name="Wong G."/>
            <person name="Sternberg P.W."/>
        </authorList>
    </citation>
    <scope>NUCLEOTIDE SEQUENCE [LARGE SCALE GENOMIC DNA]</scope>
    <source>
        <strain evidence="4">MT8872</strain>
    </source>
</reference>
<dbReference type="SMART" id="SM00209">
    <property type="entry name" value="TSP1"/>
    <property type="match status" value="1"/>
</dbReference>
<dbReference type="WBParaSite" id="Pan_g531.t1">
    <property type="protein sequence ID" value="Pan_g531.t1"/>
    <property type="gene ID" value="Pan_g531"/>
</dbReference>
<dbReference type="AlphaFoldDB" id="A0A7E4ZZG5"/>
<dbReference type="FunFam" id="2.20.100.10:FF:000001">
    <property type="entry name" value="semaphorin-5A isoform X1"/>
    <property type="match status" value="1"/>
</dbReference>
<feature type="compositionally biased region" description="Low complexity" evidence="2">
    <location>
        <begin position="427"/>
        <end position="436"/>
    </location>
</feature>
<dbReference type="Pfam" id="PF00090">
    <property type="entry name" value="TSP_1"/>
    <property type="match status" value="1"/>
</dbReference>
<keyword evidence="3" id="KW-0812">Transmembrane</keyword>
<keyword evidence="3" id="KW-1133">Transmembrane helix</keyword>
<dbReference type="PANTHER" id="PTHR16311:SF3">
    <property type="entry name" value="THROMBOSPONDIN TYPE-1 DOMAIN-CONTAINING PROTEIN 1"/>
    <property type="match status" value="1"/>
</dbReference>
<proteinExistence type="predicted"/>
<dbReference type="InterPro" id="IPR036383">
    <property type="entry name" value="TSP1_rpt_sf"/>
</dbReference>
<protein>
    <submittedName>
        <fullName evidence="5">ADAM_spacer1 domain-containing protein</fullName>
    </submittedName>
</protein>
<keyword evidence="3" id="KW-0472">Membrane</keyword>
<keyword evidence="4" id="KW-1185">Reference proteome</keyword>
<feature type="region of interest" description="Disordered" evidence="2">
    <location>
        <begin position="412"/>
        <end position="436"/>
    </location>
</feature>
<dbReference type="Proteomes" id="UP000492821">
    <property type="component" value="Unassembled WGS sequence"/>
</dbReference>
<dbReference type="InterPro" id="IPR038877">
    <property type="entry name" value="THSD1"/>
</dbReference>
<feature type="transmembrane region" description="Helical" evidence="3">
    <location>
        <begin position="259"/>
        <end position="285"/>
    </location>
</feature>
<evidence type="ECO:0000256" key="2">
    <source>
        <dbReference type="SAM" id="MobiDB-lite"/>
    </source>
</evidence>
<evidence type="ECO:0000256" key="1">
    <source>
        <dbReference type="ARBA" id="ARBA00023157"/>
    </source>
</evidence>
<evidence type="ECO:0000256" key="3">
    <source>
        <dbReference type="SAM" id="Phobius"/>
    </source>
</evidence>
<dbReference type="InterPro" id="IPR000884">
    <property type="entry name" value="TSP1_rpt"/>
</dbReference>
<dbReference type="SUPFAM" id="SSF82895">
    <property type="entry name" value="TSP-1 type 1 repeat"/>
    <property type="match status" value="1"/>
</dbReference>
<evidence type="ECO:0000313" key="4">
    <source>
        <dbReference type="Proteomes" id="UP000492821"/>
    </source>
</evidence>
<accession>A0A7E4ZZG5</accession>
<evidence type="ECO:0000313" key="5">
    <source>
        <dbReference type="WBParaSite" id="Pan_g531.t1"/>
    </source>
</evidence>
<dbReference type="PRINTS" id="PR01705">
    <property type="entry name" value="TSP1REPEAT"/>
</dbReference>
<dbReference type="PANTHER" id="PTHR16311">
    <property type="entry name" value="THROMBOSPONDIN TYPE I DOMAIN-CONTAINING 1"/>
    <property type="match status" value="1"/>
</dbReference>
<organism evidence="4 5">
    <name type="scientific">Panagrellus redivivus</name>
    <name type="common">Microworm</name>
    <dbReference type="NCBI Taxonomy" id="6233"/>
    <lineage>
        <taxon>Eukaryota</taxon>
        <taxon>Metazoa</taxon>
        <taxon>Ecdysozoa</taxon>
        <taxon>Nematoda</taxon>
        <taxon>Chromadorea</taxon>
        <taxon>Rhabditida</taxon>
        <taxon>Tylenchina</taxon>
        <taxon>Panagrolaimomorpha</taxon>
        <taxon>Panagrolaimoidea</taxon>
        <taxon>Panagrolaimidae</taxon>
        <taxon>Panagrellus</taxon>
    </lineage>
</organism>
<name>A0A7E4ZZG5_PANRE</name>
<reference evidence="5" key="2">
    <citation type="submission" date="2020-10" db="UniProtKB">
        <authorList>
            <consortium name="WormBaseParasite"/>
        </authorList>
    </citation>
    <scope>IDENTIFICATION</scope>
</reference>
<dbReference type="GO" id="GO:0071944">
    <property type="term" value="C:cell periphery"/>
    <property type="evidence" value="ECO:0007669"/>
    <property type="project" value="TreeGrafter"/>
</dbReference>
<dbReference type="PROSITE" id="PS50092">
    <property type="entry name" value="TSP1"/>
    <property type="match status" value="1"/>
</dbReference>
<dbReference type="Gene3D" id="2.20.100.10">
    <property type="entry name" value="Thrombospondin type-1 (TSP1) repeat"/>
    <property type="match status" value="1"/>
</dbReference>
<sequence length="436" mass="48215">MALQSRGSKQMIDLIGYSVDEINGIHLVGRPVHRVDGNWSQWGEWSPCSKSCGDNGVAKRVRTCTEPPPNRGKFCDGAALETRNCSLGNCTDGDSTTSSAAALLSGSNKTDQCHCGCRLHEQHAILYASSHLNCPNGTMLWEIPRNEDAHVSMQVLVERSSDRDVLKILKGKANEILWSSESSKSRFTVDTDLDDNIFVYYHRHDNNINDVKRPMGEFYVNYKVTYSPSRFIAVSKEYSSQLGLTWAFGHCTSNLCQNVVVLVLLISVALVILSLIAVPPLLCTYATQKYALRRGTHGSSQASEALLNSMSHRLESEMFRSNGTDSTHLESTSPPDGQQVFSVAKRSIGIQLSVQSSPRTLRSPARLSSMNSLEELEYDYYDPVVPGSLLRPCLNSEIDIDRIIEMETSGWLSSPATRTSDDDPQTHDVTTQVDTV</sequence>